<comment type="caution">
    <text evidence="2">The sequence shown here is derived from an EMBL/GenBank/DDBJ whole genome shotgun (WGS) entry which is preliminary data.</text>
</comment>
<reference evidence="2 3" key="1">
    <citation type="submission" date="2022-07" db="EMBL/GenBank/DDBJ databases">
        <title>Genome-wide signatures of adaptation to extreme environments.</title>
        <authorList>
            <person name="Cho C.H."/>
            <person name="Yoon H.S."/>
        </authorList>
    </citation>
    <scope>NUCLEOTIDE SEQUENCE [LARGE SCALE GENOMIC DNA]</scope>
    <source>
        <strain evidence="2 3">DBV 063 E5</strain>
    </source>
</reference>
<feature type="region of interest" description="Disordered" evidence="1">
    <location>
        <begin position="99"/>
        <end position="121"/>
    </location>
</feature>
<organism evidence="2 3">
    <name type="scientific">Cyanidium caldarium</name>
    <name type="common">Red alga</name>
    <dbReference type="NCBI Taxonomy" id="2771"/>
    <lineage>
        <taxon>Eukaryota</taxon>
        <taxon>Rhodophyta</taxon>
        <taxon>Bangiophyceae</taxon>
        <taxon>Cyanidiales</taxon>
        <taxon>Cyanidiaceae</taxon>
        <taxon>Cyanidium</taxon>
    </lineage>
</organism>
<dbReference type="Proteomes" id="UP001301350">
    <property type="component" value="Unassembled WGS sequence"/>
</dbReference>
<accession>A0AAV9J0K2</accession>
<gene>
    <name evidence="2" type="ORF">CDCA_CDCA16G4137</name>
</gene>
<feature type="compositionally biased region" description="Pro residues" evidence="1">
    <location>
        <begin position="111"/>
        <end position="121"/>
    </location>
</feature>
<name>A0AAV9J0K2_CYACA</name>
<dbReference type="EMBL" id="JANCYW010000016">
    <property type="protein sequence ID" value="KAK4538112.1"/>
    <property type="molecule type" value="Genomic_DNA"/>
</dbReference>
<proteinExistence type="predicted"/>
<sequence length="121" mass="13495">MGWTVHGRPPPTPLFTLSILFFPSAPMMRRTAECVVRSGWRVGGDGLDGAWPPTADTPIHALYPLLPLRPYDEAHRGMRRAKRVACRGRWAGRCMAAHRRHPYSRSLSSSSPPPLLPRSLS</sequence>
<keyword evidence="3" id="KW-1185">Reference proteome</keyword>
<dbReference type="AlphaFoldDB" id="A0AAV9J0K2"/>
<evidence type="ECO:0000313" key="3">
    <source>
        <dbReference type="Proteomes" id="UP001301350"/>
    </source>
</evidence>
<evidence type="ECO:0000313" key="2">
    <source>
        <dbReference type="EMBL" id="KAK4538112.1"/>
    </source>
</evidence>
<evidence type="ECO:0000256" key="1">
    <source>
        <dbReference type="SAM" id="MobiDB-lite"/>
    </source>
</evidence>
<protein>
    <submittedName>
        <fullName evidence="2">Uncharacterized protein</fullName>
    </submittedName>
</protein>